<keyword evidence="1" id="KW-0597">Phosphoprotein</keyword>
<reference evidence="3 4" key="1">
    <citation type="submission" date="2019-03" db="EMBL/GenBank/DDBJ databases">
        <title>Genome sequence of Lentibacillus salicampi ATCC BAA-719.</title>
        <authorList>
            <person name="Maclea K.S."/>
            <person name="Simoes Junior M."/>
        </authorList>
    </citation>
    <scope>NUCLEOTIDE SEQUENCE [LARGE SCALE GENOMIC DNA]</scope>
    <source>
        <strain evidence="3 4">ATCC BAA-719</strain>
    </source>
</reference>
<dbReference type="InterPro" id="IPR036390">
    <property type="entry name" value="WH_DNA-bd_sf"/>
</dbReference>
<evidence type="ECO:0000259" key="2">
    <source>
        <dbReference type="PROSITE" id="PS50110"/>
    </source>
</evidence>
<dbReference type="PANTHER" id="PTHR45526">
    <property type="entry name" value="TRANSCRIPTIONAL REGULATORY PROTEIN DPIA"/>
    <property type="match status" value="1"/>
</dbReference>
<comment type="caution">
    <text evidence="3">The sequence shown here is derived from an EMBL/GenBank/DDBJ whole genome shotgun (WGS) entry which is preliminary data.</text>
</comment>
<dbReference type="SMART" id="SM00448">
    <property type="entry name" value="REC"/>
    <property type="match status" value="1"/>
</dbReference>
<evidence type="ECO:0000256" key="1">
    <source>
        <dbReference type="PROSITE-ProRule" id="PRU00169"/>
    </source>
</evidence>
<protein>
    <submittedName>
        <fullName evidence="3">Response regulator</fullName>
    </submittedName>
</protein>
<feature type="modified residue" description="4-aspartylphosphate" evidence="1">
    <location>
        <position position="51"/>
    </location>
</feature>
<dbReference type="InterPro" id="IPR011006">
    <property type="entry name" value="CheY-like_superfamily"/>
</dbReference>
<dbReference type="GO" id="GO:0000156">
    <property type="term" value="F:phosphorelay response regulator activity"/>
    <property type="evidence" value="ECO:0007669"/>
    <property type="project" value="TreeGrafter"/>
</dbReference>
<dbReference type="PANTHER" id="PTHR45526:SF1">
    <property type="entry name" value="TRANSCRIPTIONAL REGULATORY PROTEIN DCUR-RELATED"/>
    <property type="match status" value="1"/>
</dbReference>
<dbReference type="AlphaFoldDB" id="A0A4Y9A6P5"/>
<dbReference type="CDD" id="cd17546">
    <property type="entry name" value="REC_hyHK_CKI1_RcsC-like"/>
    <property type="match status" value="1"/>
</dbReference>
<dbReference type="OrthoDB" id="9759232at2"/>
<organism evidence="3 4">
    <name type="scientific">Lentibacillus salicampi</name>
    <dbReference type="NCBI Taxonomy" id="175306"/>
    <lineage>
        <taxon>Bacteria</taxon>
        <taxon>Bacillati</taxon>
        <taxon>Bacillota</taxon>
        <taxon>Bacilli</taxon>
        <taxon>Bacillales</taxon>
        <taxon>Bacillaceae</taxon>
        <taxon>Lentibacillus</taxon>
    </lineage>
</organism>
<keyword evidence="4" id="KW-1185">Reference proteome</keyword>
<dbReference type="Pfam" id="PF00072">
    <property type="entry name" value="Response_reg"/>
    <property type="match status" value="1"/>
</dbReference>
<proteinExistence type="predicted"/>
<name>A0A4Y9A6P5_9BACI</name>
<dbReference type="Gene3D" id="3.40.50.2300">
    <property type="match status" value="1"/>
</dbReference>
<dbReference type="InterPro" id="IPR051271">
    <property type="entry name" value="2C-system_Tx_regulators"/>
</dbReference>
<dbReference type="Proteomes" id="UP000298484">
    <property type="component" value="Unassembled WGS sequence"/>
</dbReference>
<dbReference type="PROSITE" id="PS50110">
    <property type="entry name" value="RESPONSE_REGULATORY"/>
    <property type="match status" value="1"/>
</dbReference>
<sequence>MTLLIADDNEDIRFTLSEICTYANWNTIEASTGKEALELYKALNPNLILLDYHMPYWDGLKTTKEIRKINTKTPIIILTIDERQEIADAFLQAGASDFALKPIKAPDLISRIRINLKIARLTTGDDKKVFVEKGINTSTLFSVKQTLIRQSEPVTIDGIREELPIAYQTIHRYLSYLVNKGEVEVLSQYGKQGRPKNKYRLII</sequence>
<dbReference type="SUPFAM" id="SSF52172">
    <property type="entry name" value="CheY-like"/>
    <property type="match status" value="1"/>
</dbReference>
<evidence type="ECO:0000313" key="4">
    <source>
        <dbReference type="Proteomes" id="UP000298484"/>
    </source>
</evidence>
<gene>
    <name evidence="3" type="ORF">E4U82_18120</name>
</gene>
<feature type="domain" description="Response regulatory" evidence="2">
    <location>
        <begin position="2"/>
        <end position="116"/>
    </location>
</feature>
<dbReference type="EMBL" id="SRHY01000057">
    <property type="protein sequence ID" value="TFJ91359.1"/>
    <property type="molecule type" value="Genomic_DNA"/>
</dbReference>
<accession>A0A4Y9A6P5</accession>
<evidence type="ECO:0000313" key="3">
    <source>
        <dbReference type="EMBL" id="TFJ91359.1"/>
    </source>
</evidence>
<dbReference type="InterPro" id="IPR001789">
    <property type="entry name" value="Sig_transdc_resp-reg_receiver"/>
</dbReference>
<dbReference type="SUPFAM" id="SSF46785">
    <property type="entry name" value="Winged helix' DNA-binding domain"/>
    <property type="match status" value="1"/>
</dbReference>